<dbReference type="SUPFAM" id="SSF103025">
    <property type="entry name" value="Folate-binding domain"/>
    <property type="match status" value="1"/>
</dbReference>
<dbReference type="AlphaFoldDB" id="A0A7W5JSC2"/>
<evidence type="ECO:0000256" key="3">
    <source>
        <dbReference type="SAM" id="MobiDB-lite"/>
    </source>
</evidence>
<proteinExistence type="predicted"/>
<feature type="domain" description="GCVT N-terminal" evidence="4">
    <location>
        <begin position="28"/>
        <end position="138"/>
    </location>
</feature>
<dbReference type="NCBIfam" id="TIGR03317">
    <property type="entry name" value="ygfZ_signature"/>
    <property type="match status" value="1"/>
</dbReference>
<accession>A0A7W5JSC2</accession>
<keyword evidence="6" id="KW-1185">Reference proteome</keyword>
<dbReference type="PANTHER" id="PTHR22602">
    <property type="entry name" value="TRANSFERASE CAF17, MITOCHONDRIAL-RELATED"/>
    <property type="match status" value="1"/>
</dbReference>
<dbReference type="InterPro" id="IPR027266">
    <property type="entry name" value="TrmE/GcvT-like"/>
</dbReference>
<keyword evidence="1" id="KW-0809">Transit peptide</keyword>
<dbReference type="Gene3D" id="3.30.1360.120">
    <property type="entry name" value="Probable tRNA modification gtpase trme, domain 1"/>
    <property type="match status" value="2"/>
</dbReference>
<dbReference type="InterPro" id="IPR017703">
    <property type="entry name" value="YgfZ/GCV_T_CS"/>
</dbReference>
<organism evidence="5 6">
    <name type="scientific">Microlunatus antarcticus</name>
    <dbReference type="NCBI Taxonomy" id="53388"/>
    <lineage>
        <taxon>Bacteria</taxon>
        <taxon>Bacillati</taxon>
        <taxon>Actinomycetota</taxon>
        <taxon>Actinomycetes</taxon>
        <taxon>Propionibacteriales</taxon>
        <taxon>Propionibacteriaceae</taxon>
        <taxon>Microlunatus</taxon>
    </lineage>
</organism>
<dbReference type="PIRSF" id="PIRSF006487">
    <property type="entry name" value="GcvT"/>
    <property type="match status" value="1"/>
</dbReference>
<dbReference type="GO" id="GO:0016226">
    <property type="term" value="P:iron-sulfur cluster assembly"/>
    <property type="evidence" value="ECO:0007669"/>
    <property type="project" value="TreeGrafter"/>
</dbReference>
<feature type="region of interest" description="Disordered" evidence="3">
    <location>
        <begin position="1"/>
        <end position="24"/>
    </location>
</feature>
<dbReference type="InterPro" id="IPR029043">
    <property type="entry name" value="GcvT/YgfZ_C"/>
</dbReference>
<dbReference type="InterPro" id="IPR045179">
    <property type="entry name" value="YgfZ/GcvT"/>
</dbReference>
<dbReference type="InterPro" id="IPR006222">
    <property type="entry name" value="GCVT_N"/>
</dbReference>
<dbReference type="SUPFAM" id="SSF101790">
    <property type="entry name" value="Aminomethyltransferase beta-barrel domain"/>
    <property type="match status" value="1"/>
</dbReference>
<evidence type="ECO:0000259" key="4">
    <source>
        <dbReference type="Pfam" id="PF01571"/>
    </source>
</evidence>
<dbReference type="PANTHER" id="PTHR22602:SF0">
    <property type="entry name" value="TRANSFERASE CAF17, MITOCHONDRIAL-RELATED"/>
    <property type="match status" value="1"/>
</dbReference>
<dbReference type="Proteomes" id="UP000565572">
    <property type="component" value="Unassembled WGS sequence"/>
</dbReference>
<dbReference type="Pfam" id="PF01571">
    <property type="entry name" value="GCV_T"/>
    <property type="match status" value="1"/>
</dbReference>
<dbReference type="RefSeq" id="WP_183336302.1">
    <property type="nucleotide sequence ID" value="NZ_JACHZG010000001.1"/>
</dbReference>
<name>A0A7W5JSC2_9ACTN</name>
<gene>
    <name evidence="5" type="ORF">FHX39_000366</name>
</gene>
<comment type="caution">
    <text evidence="5">The sequence shown here is derived from an EMBL/GenBank/DDBJ whole genome shotgun (WGS) entry which is preliminary data.</text>
</comment>
<evidence type="ECO:0000313" key="6">
    <source>
        <dbReference type="Proteomes" id="UP000565572"/>
    </source>
</evidence>
<reference evidence="5 6" key="1">
    <citation type="submission" date="2020-08" db="EMBL/GenBank/DDBJ databases">
        <title>Sequencing the genomes of 1000 actinobacteria strains.</title>
        <authorList>
            <person name="Klenk H.-P."/>
        </authorList>
    </citation>
    <scope>NUCLEOTIDE SEQUENCE [LARGE SCALE GENOMIC DNA]</scope>
    <source>
        <strain evidence="5 6">DSM 11053</strain>
    </source>
</reference>
<protein>
    <recommendedName>
        <fullName evidence="4">GCVT N-terminal domain-containing protein</fullName>
    </recommendedName>
</protein>
<sequence length="329" mass="34981">MSDAQRPTPVVAEEGPDAGVPWHYGDPVREQRAMERGDARVDLSHRGVLRVTGPDRLTWLHSLTTQHLLGLAPGQGTTVLVLSPQGHLEHTLYGVDDGTSFWAHTEPGAAAAAAAWLDSMRFMMRVEVADLTDSVAVVWSADPDVVEPDALAVRQGADSLGGAELLVPRERLEDVLGDAPRAGTWAYEARRIAAGVPRTGLDTDARTIPNEAGLIGVAVHLDKGCYRGQETVARVHTLGRPPRRLVLLLLDGSAERLPAVGSPLTLDGRTVGFVGSSARHHDLGPIALGLVKRNVDVDATLLADGIAAGQEALVDPEVGLHVRPRLGVR</sequence>
<dbReference type="EMBL" id="JACHZG010000001">
    <property type="protein sequence ID" value="MBB3325422.1"/>
    <property type="molecule type" value="Genomic_DNA"/>
</dbReference>
<evidence type="ECO:0000256" key="2">
    <source>
        <dbReference type="PIRSR" id="PIRSR006487-1"/>
    </source>
</evidence>
<evidence type="ECO:0000256" key="1">
    <source>
        <dbReference type="ARBA" id="ARBA00022946"/>
    </source>
</evidence>
<feature type="binding site" evidence="2">
    <location>
        <position position="164"/>
    </location>
    <ligand>
        <name>substrate</name>
    </ligand>
</feature>
<evidence type="ECO:0000313" key="5">
    <source>
        <dbReference type="EMBL" id="MBB3325422.1"/>
    </source>
</evidence>